<dbReference type="GO" id="GO:0060326">
    <property type="term" value="P:cell chemotaxis"/>
    <property type="evidence" value="ECO:0007669"/>
    <property type="project" value="TreeGrafter"/>
</dbReference>
<evidence type="ECO:0000256" key="3">
    <source>
        <dbReference type="ARBA" id="ARBA00022989"/>
    </source>
</evidence>
<feature type="transmembrane region" description="Helical" evidence="8">
    <location>
        <begin position="268"/>
        <end position="288"/>
    </location>
</feature>
<sequence length="390" mass="43417">KWKSSSPSSKFFIRFSLQTSPQYTDWEPGYSGNYFEEDDGGLPEMCDPEDEEVAAIRAFQSLMFCLIFLTGVAGNVLVITTFSLYRRRHLRSMTDVFLVHLALADFLLLLTLPLQGVDTHLGWVFSELLCKATRASYALNTYSGLLLLACISVDRLVVVAWPQGVLRLRGRLLAAGKLTSLAVWLAALLLTTPELRYAGVSQEGGDNHCVMRESSTVRHVTSVALIVVFGLSSVVMVTCYSCVGRMLRAGPGKKGLSKRRGSQRQQRTLKLMVTLVAVFLLFQLPHTVVQWHKLAAVAFCGVVLEYVTCTLAYSRCCLNPILYALMGSRFRSDLRKLADATACRRHRLRPQRPPVVQTANSSSMTLWLTFKSISSTARQVRICFSKQTGV</sequence>
<keyword evidence="3 8" id="KW-1133">Transmembrane helix</keyword>
<keyword evidence="11" id="KW-1185">Reference proteome</keyword>
<feature type="transmembrane region" description="Helical" evidence="8">
    <location>
        <begin position="172"/>
        <end position="191"/>
    </location>
</feature>
<dbReference type="AlphaFoldDB" id="A0A8C5FA63"/>
<dbReference type="InterPro" id="IPR050119">
    <property type="entry name" value="CCR1-9-like"/>
</dbReference>
<dbReference type="PROSITE" id="PS50262">
    <property type="entry name" value="G_PROTEIN_RECEP_F1_2"/>
    <property type="match status" value="1"/>
</dbReference>
<dbReference type="GO" id="GO:0019957">
    <property type="term" value="F:C-C chemokine binding"/>
    <property type="evidence" value="ECO:0007669"/>
    <property type="project" value="TreeGrafter"/>
</dbReference>
<dbReference type="InterPro" id="IPR000276">
    <property type="entry name" value="GPCR_Rhodpsn"/>
</dbReference>
<protein>
    <submittedName>
        <fullName evidence="10">Chemokine (C-C motif) receptor 10</fullName>
    </submittedName>
</protein>
<evidence type="ECO:0000256" key="7">
    <source>
        <dbReference type="ARBA" id="ARBA00023224"/>
    </source>
</evidence>
<feature type="transmembrane region" description="Helical" evidence="8">
    <location>
        <begin position="294"/>
        <end position="313"/>
    </location>
</feature>
<dbReference type="GeneTree" id="ENSGT01030000234667"/>
<evidence type="ECO:0000256" key="6">
    <source>
        <dbReference type="ARBA" id="ARBA00023170"/>
    </source>
</evidence>
<dbReference type="OMA" id="CYAINTY"/>
<dbReference type="GO" id="GO:0016493">
    <property type="term" value="F:C-C chemokine receptor activity"/>
    <property type="evidence" value="ECO:0007669"/>
    <property type="project" value="TreeGrafter"/>
</dbReference>
<dbReference type="GO" id="GO:0006955">
    <property type="term" value="P:immune response"/>
    <property type="evidence" value="ECO:0007669"/>
    <property type="project" value="TreeGrafter"/>
</dbReference>
<keyword evidence="7" id="KW-0807">Transducer</keyword>
<dbReference type="InterPro" id="IPR017452">
    <property type="entry name" value="GPCR_Rhodpsn_7TM"/>
</dbReference>
<dbReference type="PANTHER" id="PTHR10489">
    <property type="entry name" value="CELL ADHESION MOLECULE"/>
    <property type="match status" value="1"/>
</dbReference>
<dbReference type="Gene3D" id="1.20.1070.10">
    <property type="entry name" value="Rhodopsin 7-helix transmembrane proteins"/>
    <property type="match status" value="1"/>
</dbReference>
<feature type="transmembrane region" description="Helical" evidence="8">
    <location>
        <begin position="97"/>
        <end position="117"/>
    </location>
</feature>
<evidence type="ECO:0000256" key="5">
    <source>
        <dbReference type="ARBA" id="ARBA00023136"/>
    </source>
</evidence>
<dbReference type="GO" id="GO:0009897">
    <property type="term" value="C:external side of plasma membrane"/>
    <property type="evidence" value="ECO:0007669"/>
    <property type="project" value="TreeGrafter"/>
</dbReference>
<evidence type="ECO:0000256" key="2">
    <source>
        <dbReference type="ARBA" id="ARBA00022692"/>
    </source>
</evidence>
<reference evidence="10" key="1">
    <citation type="submission" date="2025-08" db="UniProtKB">
        <authorList>
            <consortium name="Ensembl"/>
        </authorList>
    </citation>
    <scope>IDENTIFICATION</scope>
</reference>
<dbReference type="Proteomes" id="UP000694546">
    <property type="component" value="Chromosome 18"/>
</dbReference>
<dbReference type="Ensembl" id="ENSGMOT00000021744.2">
    <property type="protein sequence ID" value="ENSGMOP00000021226.2"/>
    <property type="gene ID" value="ENSGMOG00000019739.2"/>
</dbReference>
<feature type="domain" description="G-protein coupled receptors family 1 profile" evidence="9">
    <location>
        <begin position="74"/>
        <end position="323"/>
    </location>
</feature>
<keyword evidence="5 8" id="KW-0472">Membrane</keyword>
<keyword evidence="2 8" id="KW-0812">Transmembrane</keyword>
<accession>A0A8C5FA63</accession>
<feature type="transmembrane region" description="Helical" evidence="8">
    <location>
        <begin position="137"/>
        <end position="160"/>
    </location>
</feature>
<evidence type="ECO:0000256" key="1">
    <source>
        <dbReference type="ARBA" id="ARBA00004370"/>
    </source>
</evidence>
<dbReference type="GO" id="GO:0019722">
    <property type="term" value="P:calcium-mediated signaling"/>
    <property type="evidence" value="ECO:0007669"/>
    <property type="project" value="TreeGrafter"/>
</dbReference>
<dbReference type="PANTHER" id="PTHR10489:SF735">
    <property type="entry name" value="C-C CHEMOKINE RECEPTOR TYPE 10"/>
    <property type="match status" value="1"/>
</dbReference>
<evidence type="ECO:0000256" key="4">
    <source>
        <dbReference type="ARBA" id="ARBA00023040"/>
    </source>
</evidence>
<proteinExistence type="predicted"/>
<dbReference type="PRINTS" id="PR00237">
    <property type="entry name" value="GPCRRHODOPSN"/>
</dbReference>
<keyword evidence="4" id="KW-0297">G-protein coupled receptor</keyword>
<dbReference type="SUPFAM" id="SSF81321">
    <property type="entry name" value="Family A G protein-coupled receptor-like"/>
    <property type="match status" value="1"/>
</dbReference>
<evidence type="ECO:0000313" key="11">
    <source>
        <dbReference type="Proteomes" id="UP000694546"/>
    </source>
</evidence>
<organism evidence="10 11">
    <name type="scientific">Gadus morhua</name>
    <name type="common">Atlantic cod</name>
    <dbReference type="NCBI Taxonomy" id="8049"/>
    <lineage>
        <taxon>Eukaryota</taxon>
        <taxon>Metazoa</taxon>
        <taxon>Chordata</taxon>
        <taxon>Craniata</taxon>
        <taxon>Vertebrata</taxon>
        <taxon>Euteleostomi</taxon>
        <taxon>Actinopterygii</taxon>
        <taxon>Neopterygii</taxon>
        <taxon>Teleostei</taxon>
        <taxon>Neoteleostei</taxon>
        <taxon>Acanthomorphata</taxon>
        <taxon>Zeiogadaria</taxon>
        <taxon>Gadariae</taxon>
        <taxon>Gadiformes</taxon>
        <taxon>Gadoidei</taxon>
        <taxon>Gadidae</taxon>
        <taxon>Gadus</taxon>
    </lineage>
</organism>
<dbReference type="GO" id="GO:0007204">
    <property type="term" value="P:positive regulation of cytosolic calcium ion concentration"/>
    <property type="evidence" value="ECO:0007669"/>
    <property type="project" value="TreeGrafter"/>
</dbReference>
<reference evidence="10" key="2">
    <citation type="submission" date="2025-09" db="UniProtKB">
        <authorList>
            <consortium name="Ensembl"/>
        </authorList>
    </citation>
    <scope>IDENTIFICATION</scope>
</reference>
<feature type="transmembrane region" description="Helical" evidence="8">
    <location>
        <begin position="223"/>
        <end position="247"/>
    </location>
</feature>
<evidence type="ECO:0000313" key="10">
    <source>
        <dbReference type="Ensembl" id="ENSGMOP00000021226.2"/>
    </source>
</evidence>
<name>A0A8C5FA63_GADMO</name>
<evidence type="ECO:0000259" key="9">
    <source>
        <dbReference type="PROSITE" id="PS50262"/>
    </source>
</evidence>
<evidence type="ECO:0000256" key="8">
    <source>
        <dbReference type="SAM" id="Phobius"/>
    </source>
</evidence>
<dbReference type="Pfam" id="PF00001">
    <property type="entry name" value="7tm_1"/>
    <property type="match status" value="1"/>
</dbReference>
<comment type="subcellular location">
    <subcellularLocation>
        <location evidence="1">Membrane</location>
    </subcellularLocation>
</comment>
<feature type="transmembrane region" description="Helical" evidence="8">
    <location>
        <begin position="61"/>
        <end position="85"/>
    </location>
</feature>
<keyword evidence="6" id="KW-0675">Receptor</keyword>